<dbReference type="SUPFAM" id="SSF140931">
    <property type="entry name" value="Fic-like"/>
    <property type="match status" value="1"/>
</dbReference>
<dbReference type="EMBL" id="UOFX01000022">
    <property type="protein sequence ID" value="VAX07225.1"/>
    <property type="molecule type" value="Genomic_DNA"/>
</dbReference>
<dbReference type="Pfam" id="PF02661">
    <property type="entry name" value="Fic"/>
    <property type="match status" value="1"/>
</dbReference>
<dbReference type="PANTHER" id="PTHR13504">
    <property type="entry name" value="FIDO DOMAIN-CONTAINING PROTEIN DDB_G0283145"/>
    <property type="match status" value="1"/>
</dbReference>
<reference evidence="2" key="1">
    <citation type="submission" date="2018-06" db="EMBL/GenBank/DDBJ databases">
        <authorList>
            <person name="Zhirakovskaya E."/>
        </authorList>
    </citation>
    <scope>NUCLEOTIDE SEQUENCE</scope>
</reference>
<name>A0A3B1BLU0_9ZZZZ</name>
<dbReference type="InterPro" id="IPR003812">
    <property type="entry name" value="Fido"/>
</dbReference>
<evidence type="ECO:0000259" key="1">
    <source>
        <dbReference type="PROSITE" id="PS51459"/>
    </source>
</evidence>
<gene>
    <name evidence="2" type="ORF">MNBD_GAMMA26-1084</name>
</gene>
<evidence type="ECO:0000313" key="2">
    <source>
        <dbReference type="EMBL" id="VAX07225.1"/>
    </source>
</evidence>
<dbReference type="PANTHER" id="PTHR13504:SF38">
    <property type="entry name" value="FIDO DOMAIN-CONTAINING PROTEIN"/>
    <property type="match status" value="1"/>
</dbReference>
<feature type="domain" description="Fido" evidence="1">
    <location>
        <begin position="157"/>
        <end position="290"/>
    </location>
</feature>
<accession>A0A3B1BLU0</accession>
<dbReference type="PROSITE" id="PS51459">
    <property type="entry name" value="FIDO"/>
    <property type="match status" value="1"/>
</dbReference>
<proteinExistence type="predicted"/>
<sequence>MNYNDISYIDKLDQLLEVYEYSTKLAEAIGVSRRSLPNWRDNPDSIRPEHRLDIDVLFCKHFIIPQWDTRGQILPPILLPDEMLNNEVLFMPFLRRLSYGTIEIETDIKKADFDKVIDEDKLPKNMDRVMFQEALNTFITHKWLWQKIIERAEPLIINEEGIKTLHADFMRGAYESAGFFSDKVRVMGKLDGLQTTLPEDIPEEMNRWVYKCAGAATLKEIAKAHAYFIAIHPFGDGNGRVGRALVMAQCLNARLMPPVFDGENRAIYYASMEHAMLHGRYAPLIRLFNEASEI</sequence>
<organism evidence="2">
    <name type="scientific">hydrothermal vent metagenome</name>
    <dbReference type="NCBI Taxonomy" id="652676"/>
    <lineage>
        <taxon>unclassified sequences</taxon>
        <taxon>metagenomes</taxon>
        <taxon>ecological metagenomes</taxon>
    </lineage>
</organism>
<protein>
    <recommendedName>
        <fullName evidence="1">Fido domain-containing protein</fullName>
    </recommendedName>
</protein>
<dbReference type="Gene3D" id="1.10.3290.10">
    <property type="entry name" value="Fido-like domain"/>
    <property type="match status" value="1"/>
</dbReference>
<dbReference type="InterPro" id="IPR040198">
    <property type="entry name" value="Fido_containing"/>
</dbReference>
<dbReference type="InterPro" id="IPR036597">
    <property type="entry name" value="Fido-like_dom_sf"/>
</dbReference>
<dbReference type="AlphaFoldDB" id="A0A3B1BLU0"/>